<comment type="function">
    <text evidence="13">Catalyzes the conversion of dethiobiotin (DTB) to biotin by the insertion of a sulfur atom into dethiobiotin via a radical-based mechanism.</text>
</comment>
<dbReference type="EC" id="2.8.1.6" evidence="3 13"/>
<dbReference type="GO" id="GO:0051537">
    <property type="term" value="F:2 iron, 2 sulfur cluster binding"/>
    <property type="evidence" value="ECO:0007669"/>
    <property type="project" value="UniProtKB-KW"/>
</dbReference>
<evidence type="ECO:0000256" key="1">
    <source>
        <dbReference type="ARBA" id="ARBA00004942"/>
    </source>
</evidence>
<dbReference type="CDD" id="cd01335">
    <property type="entry name" value="Radical_SAM"/>
    <property type="match status" value="1"/>
</dbReference>
<protein>
    <recommendedName>
        <fullName evidence="3 13">Biotin synthase</fullName>
        <ecNumber evidence="3 13">2.8.1.6</ecNumber>
    </recommendedName>
</protein>
<evidence type="ECO:0000313" key="16">
    <source>
        <dbReference type="EMBL" id="ADU22186.1"/>
    </source>
</evidence>
<comment type="similarity">
    <text evidence="2 13">Belongs to the radical SAM superfamily. Biotin synthase family.</text>
</comment>
<dbReference type="KEGG" id="ral:Rumal_1686"/>
<keyword evidence="11 13" id="KW-0411">Iron-sulfur</keyword>
<feature type="binding site" evidence="13 14">
    <location>
        <position position="138"/>
    </location>
    <ligand>
        <name>[2Fe-2S] cluster</name>
        <dbReference type="ChEBI" id="CHEBI:190135"/>
    </ligand>
</feature>
<dbReference type="InterPro" id="IPR006638">
    <property type="entry name" value="Elp3/MiaA/NifB-like_rSAM"/>
</dbReference>
<dbReference type="InterPro" id="IPR010722">
    <property type="entry name" value="BATS_dom"/>
</dbReference>
<evidence type="ECO:0000256" key="4">
    <source>
        <dbReference type="ARBA" id="ARBA00022485"/>
    </source>
</evidence>
<dbReference type="OrthoDB" id="9786826at2"/>
<feature type="binding site" evidence="13 14">
    <location>
        <position position="69"/>
    </location>
    <ligand>
        <name>[4Fe-4S] cluster</name>
        <dbReference type="ChEBI" id="CHEBI:49883"/>
        <note>4Fe-4S-S-AdoMet</note>
    </ligand>
</feature>
<dbReference type="InterPro" id="IPR007197">
    <property type="entry name" value="rSAM"/>
</dbReference>
<keyword evidence="7 13" id="KW-0001">2Fe-2S</keyword>
<comment type="caution">
    <text evidence="13">Lacks conserved residue(s) required for the propagation of feature annotation.</text>
</comment>
<evidence type="ECO:0000256" key="7">
    <source>
        <dbReference type="ARBA" id="ARBA00022714"/>
    </source>
</evidence>
<dbReference type="SFLD" id="SFLDG01060">
    <property type="entry name" value="BATS_domain_containing"/>
    <property type="match status" value="1"/>
</dbReference>
<dbReference type="STRING" id="697329.Rumal_1686"/>
<evidence type="ECO:0000259" key="15">
    <source>
        <dbReference type="PROSITE" id="PS51918"/>
    </source>
</evidence>
<feature type="domain" description="Radical SAM core" evidence="15">
    <location>
        <begin position="44"/>
        <end position="273"/>
    </location>
</feature>
<feature type="binding site" evidence="13 14">
    <location>
        <position position="268"/>
    </location>
    <ligand>
        <name>[2Fe-2S] cluster</name>
        <dbReference type="ChEBI" id="CHEBI:190135"/>
    </ligand>
</feature>
<comment type="cofactor">
    <cofactor evidence="13">
        <name>[2Fe-2S] cluster</name>
        <dbReference type="ChEBI" id="CHEBI:190135"/>
    </cofactor>
    <text evidence="13">Binds 1 [2Fe-2S] cluster. The cluster is coordinated with 3 cysteines and 1 arginine.</text>
</comment>
<dbReference type="PANTHER" id="PTHR22976:SF2">
    <property type="entry name" value="BIOTIN SYNTHASE, MITOCHONDRIAL"/>
    <property type="match status" value="1"/>
</dbReference>
<evidence type="ECO:0000256" key="13">
    <source>
        <dbReference type="HAMAP-Rule" id="MF_01694"/>
    </source>
</evidence>
<dbReference type="SUPFAM" id="SSF102114">
    <property type="entry name" value="Radical SAM enzymes"/>
    <property type="match status" value="1"/>
</dbReference>
<comment type="cofactor">
    <cofactor evidence="13 14">
        <name>[4Fe-4S] cluster</name>
        <dbReference type="ChEBI" id="CHEBI:49883"/>
    </cofactor>
    <text evidence="13 14">Binds 1 [4Fe-4S] cluster. The cluster is coordinated with 3 cysteines and an exchangeable S-adenosyl-L-methionine.</text>
</comment>
<dbReference type="Pfam" id="PF04055">
    <property type="entry name" value="Radical_SAM"/>
    <property type="match status" value="1"/>
</dbReference>
<comment type="cofactor">
    <cofactor evidence="14">
        <name>[2Fe-2S] cluster</name>
        <dbReference type="ChEBI" id="CHEBI:190135"/>
    </cofactor>
    <text evidence="14">Binds 1 [2Fe-2S] cluster. The cluster is coordinated with 3 cysteines and 1 arginine.</text>
</comment>
<evidence type="ECO:0000256" key="11">
    <source>
        <dbReference type="ARBA" id="ARBA00023014"/>
    </source>
</evidence>
<keyword evidence="9 13" id="KW-0093">Biotin biosynthesis</keyword>
<evidence type="ECO:0000313" key="17">
    <source>
        <dbReference type="Proteomes" id="UP000006919"/>
    </source>
</evidence>
<dbReference type="InterPro" id="IPR002684">
    <property type="entry name" value="Biotin_synth/BioAB"/>
</dbReference>
<evidence type="ECO:0000256" key="2">
    <source>
        <dbReference type="ARBA" id="ARBA00010765"/>
    </source>
</evidence>
<comment type="catalytic activity">
    <reaction evidence="12 13">
        <text>(4R,5S)-dethiobiotin + (sulfur carrier)-SH + 2 reduced [2Fe-2S]-[ferredoxin] + 2 S-adenosyl-L-methionine = (sulfur carrier)-H + biotin + 2 5'-deoxyadenosine + 2 L-methionine + 2 oxidized [2Fe-2S]-[ferredoxin]</text>
        <dbReference type="Rhea" id="RHEA:22060"/>
        <dbReference type="Rhea" id="RHEA-COMP:10000"/>
        <dbReference type="Rhea" id="RHEA-COMP:10001"/>
        <dbReference type="Rhea" id="RHEA-COMP:14737"/>
        <dbReference type="Rhea" id="RHEA-COMP:14739"/>
        <dbReference type="ChEBI" id="CHEBI:17319"/>
        <dbReference type="ChEBI" id="CHEBI:29917"/>
        <dbReference type="ChEBI" id="CHEBI:33737"/>
        <dbReference type="ChEBI" id="CHEBI:33738"/>
        <dbReference type="ChEBI" id="CHEBI:57586"/>
        <dbReference type="ChEBI" id="CHEBI:57844"/>
        <dbReference type="ChEBI" id="CHEBI:59789"/>
        <dbReference type="ChEBI" id="CHEBI:64428"/>
        <dbReference type="ChEBI" id="CHEBI:149473"/>
        <dbReference type="EC" id="2.8.1.6"/>
    </reaction>
</comment>
<dbReference type="HAMAP" id="MF_01694">
    <property type="entry name" value="BioB"/>
    <property type="match status" value="1"/>
</dbReference>
<dbReference type="Gene3D" id="3.20.20.70">
    <property type="entry name" value="Aldolase class I"/>
    <property type="match status" value="1"/>
</dbReference>
<dbReference type="Proteomes" id="UP000006919">
    <property type="component" value="Chromosome"/>
</dbReference>
<keyword evidence="4 13" id="KW-0004">4Fe-4S</keyword>
<dbReference type="HOGENOM" id="CLU_033172_2_1_9"/>
<keyword evidence="6 13" id="KW-0949">S-adenosyl-L-methionine</keyword>
<dbReference type="SMART" id="SM00729">
    <property type="entry name" value="Elp3"/>
    <property type="match status" value="1"/>
</dbReference>
<evidence type="ECO:0000256" key="5">
    <source>
        <dbReference type="ARBA" id="ARBA00022679"/>
    </source>
</evidence>
<evidence type="ECO:0000256" key="14">
    <source>
        <dbReference type="PIRSR" id="PIRSR001619-1"/>
    </source>
</evidence>
<feature type="binding site" evidence="13 14">
    <location>
        <position position="66"/>
    </location>
    <ligand>
        <name>[4Fe-4S] cluster</name>
        <dbReference type="ChEBI" id="CHEBI:49883"/>
        <note>4Fe-4S-S-AdoMet</note>
    </ligand>
</feature>
<keyword evidence="8 13" id="KW-0479">Metal-binding</keyword>
<dbReference type="AlphaFoldDB" id="E6UIC5"/>
<evidence type="ECO:0000256" key="10">
    <source>
        <dbReference type="ARBA" id="ARBA00023004"/>
    </source>
</evidence>
<dbReference type="PANTHER" id="PTHR22976">
    <property type="entry name" value="BIOTIN SYNTHASE"/>
    <property type="match status" value="1"/>
</dbReference>
<dbReference type="SFLD" id="SFLDS00029">
    <property type="entry name" value="Radical_SAM"/>
    <property type="match status" value="1"/>
</dbReference>
<dbReference type="InterPro" id="IPR024177">
    <property type="entry name" value="Biotin_synthase"/>
</dbReference>
<evidence type="ECO:0000256" key="6">
    <source>
        <dbReference type="ARBA" id="ARBA00022691"/>
    </source>
</evidence>
<evidence type="ECO:0000256" key="8">
    <source>
        <dbReference type="ARBA" id="ARBA00022723"/>
    </source>
</evidence>
<sequence>MNIKELTEQIINGKRLTKEDDLSFLLDTELEILCGCADKLRRHFSGNKADLCSIINGRSGRCSEDCKFCAQSAHHCTGIEEYGFLDIGTISAECNHNENQGVDRFAIVTAGRRLSGEEFEKALETYRNLTRDNDVRLCASFGLLEKEQFEMLRKAGVTWYHANIETSRSNFKNICTTHTFDDKLECIHRAKAAGLEVCSGGIIGMGENWQDRIDMALTLSELGVSSVPINALIPIKGTELENTKRITEADILRTVAIFRFILPDVNIRLAAGRNLMTECGKKAFLSGADSAITGDMLTTSGNSIREDIEMLHSIGYKTRRDENE</sequence>
<comment type="pathway">
    <text evidence="1 13">Cofactor biosynthesis; biotin biosynthesis; biotin from 7,8-diaminononanoate: step 2/2.</text>
</comment>
<organism evidence="16 17">
    <name type="scientific">Ruminococcus albus (strain ATCC 27210 / DSM 20455 / JCM 14654 / NCDO 2250 / 7)</name>
    <dbReference type="NCBI Taxonomy" id="697329"/>
    <lineage>
        <taxon>Bacteria</taxon>
        <taxon>Bacillati</taxon>
        <taxon>Bacillota</taxon>
        <taxon>Clostridia</taxon>
        <taxon>Eubacteriales</taxon>
        <taxon>Oscillospiraceae</taxon>
        <taxon>Ruminococcus</taxon>
    </lineage>
</organism>
<dbReference type="SMART" id="SM00876">
    <property type="entry name" value="BATS"/>
    <property type="match status" value="1"/>
</dbReference>
<accession>E6UIC5</accession>
<proteinExistence type="inferred from homology"/>
<dbReference type="UniPathway" id="UPA00078">
    <property type="reaction ID" value="UER00162"/>
</dbReference>
<dbReference type="PROSITE" id="PS51918">
    <property type="entry name" value="RADICAL_SAM"/>
    <property type="match status" value="1"/>
</dbReference>
<dbReference type="NCBIfam" id="TIGR00433">
    <property type="entry name" value="bioB"/>
    <property type="match status" value="1"/>
</dbReference>
<reference evidence="16 17" key="1">
    <citation type="journal article" date="2011" name="J. Bacteriol.">
        <title>Complete genome of the cellulolytic ruminal bacterium Ruminococcus albus 7.</title>
        <authorList>
            <person name="Suen G."/>
            <person name="Stevenson D.M."/>
            <person name="Bruce D.C."/>
            <person name="Chertkov O."/>
            <person name="Copeland A."/>
            <person name="Cheng J.F."/>
            <person name="Detter C."/>
            <person name="Detter J.C."/>
            <person name="Goodwin L.A."/>
            <person name="Han C.S."/>
            <person name="Hauser L.J."/>
            <person name="Ivanova N.N."/>
            <person name="Kyrpides N.C."/>
            <person name="Land M.L."/>
            <person name="Lapidus A."/>
            <person name="Lucas S."/>
            <person name="Ovchinnikova G."/>
            <person name="Pitluck S."/>
            <person name="Tapia R."/>
            <person name="Woyke T."/>
            <person name="Boyum J."/>
            <person name="Mead D."/>
            <person name="Weimer P.J."/>
        </authorList>
    </citation>
    <scope>NUCLEOTIDE SEQUENCE [LARGE SCALE GENOMIC DNA]</scope>
    <source>
        <strain evidence="17">ATCC 27210 / DSM 20455 / JCM 14654 / NCDO 2250 / 7</strain>
    </source>
</reference>
<keyword evidence="10 13" id="KW-0408">Iron</keyword>
<feature type="binding site" evidence="13 14">
    <location>
        <position position="198"/>
    </location>
    <ligand>
        <name>[2Fe-2S] cluster</name>
        <dbReference type="ChEBI" id="CHEBI:190135"/>
    </ligand>
</feature>
<keyword evidence="5 13" id="KW-0808">Transferase</keyword>
<dbReference type="GO" id="GO:0005506">
    <property type="term" value="F:iron ion binding"/>
    <property type="evidence" value="ECO:0007669"/>
    <property type="project" value="UniProtKB-UniRule"/>
</dbReference>
<evidence type="ECO:0000256" key="9">
    <source>
        <dbReference type="ARBA" id="ARBA00022756"/>
    </source>
</evidence>
<evidence type="ECO:0000256" key="3">
    <source>
        <dbReference type="ARBA" id="ARBA00012236"/>
    </source>
</evidence>
<dbReference type="GO" id="GO:0004076">
    <property type="term" value="F:biotin synthase activity"/>
    <property type="evidence" value="ECO:0007669"/>
    <property type="project" value="UniProtKB-UniRule"/>
</dbReference>
<dbReference type="Pfam" id="PF06968">
    <property type="entry name" value="BATS"/>
    <property type="match status" value="1"/>
</dbReference>
<dbReference type="InterPro" id="IPR013785">
    <property type="entry name" value="Aldolase_TIM"/>
</dbReference>
<feature type="binding site" evidence="13 14">
    <location>
        <position position="62"/>
    </location>
    <ligand>
        <name>[4Fe-4S] cluster</name>
        <dbReference type="ChEBI" id="CHEBI:49883"/>
        <note>4Fe-4S-S-AdoMet</note>
    </ligand>
</feature>
<dbReference type="eggNOG" id="COG0502">
    <property type="taxonomic scope" value="Bacteria"/>
</dbReference>
<comment type="subunit">
    <text evidence="13">Homodimer.</text>
</comment>
<dbReference type="GO" id="GO:0009102">
    <property type="term" value="P:biotin biosynthetic process"/>
    <property type="evidence" value="ECO:0007669"/>
    <property type="project" value="UniProtKB-UniRule"/>
</dbReference>
<evidence type="ECO:0000256" key="12">
    <source>
        <dbReference type="ARBA" id="ARBA00051157"/>
    </source>
</evidence>
<name>E6UIC5_RUMA7</name>
<dbReference type="GO" id="GO:0051539">
    <property type="term" value="F:4 iron, 4 sulfur cluster binding"/>
    <property type="evidence" value="ECO:0007669"/>
    <property type="project" value="UniProtKB-KW"/>
</dbReference>
<dbReference type="PIRSF" id="PIRSF001619">
    <property type="entry name" value="Biotin_synth"/>
    <property type="match status" value="1"/>
</dbReference>
<dbReference type="InterPro" id="IPR058240">
    <property type="entry name" value="rSAM_sf"/>
</dbReference>
<dbReference type="EMBL" id="CP002403">
    <property type="protein sequence ID" value="ADU22186.1"/>
    <property type="molecule type" value="Genomic_DNA"/>
</dbReference>
<dbReference type="SFLD" id="SFLDG01278">
    <property type="entry name" value="biotin_synthase_like"/>
    <property type="match status" value="1"/>
</dbReference>
<gene>
    <name evidence="13" type="primary">bioB</name>
    <name evidence="16" type="ordered locus">Rumal_1686</name>
</gene>